<accession>A0A6J5W2G9</accession>
<evidence type="ECO:0000256" key="3">
    <source>
        <dbReference type="ARBA" id="ARBA00022801"/>
    </source>
</evidence>
<evidence type="ECO:0000256" key="1">
    <source>
        <dbReference type="ARBA" id="ARBA00005234"/>
    </source>
</evidence>
<dbReference type="AlphaFoldDB" id="A0A6J5W2G9"/>
<feature type="region of interest" description="Disordered" evidence="4">
    <location>
        <begin position="37"/>
        <end position="112"/>
    </location>
</feature>
<dbReference type="OrthoDB" id="1680482at2759"/>
<protein>
    <recommendedName>
        <fullName evidence="5">Ubiquitin-like protease family profile domain-containing protein</fullName>
    </recommendedName>
</protein>
<dbReference type="Gene3D" id="3.40.395.10">
    <property type="entry name" value="Adenoviral Proteinase, Chain A"/>
    <property type="match status" value="1"/>
</dbReference>
<evidence type="ECO:0000313" key="9">
    <source>
        <dbReference type="Proteomes" id="UP000507245"/>
    </source>
</evidence>
<feature type="compositionally biased region" description="Basic and acidic residues" evidence="4">
    <location>
        <begin position="74"/>
        <end position="108"/>
    </location>
</feature>
<dbReference type="Proteomes" id="UP000507222">
    <property type="component" value="Unassembled WGS sequence"/>
</dbReference>
<dbReference type="InterPro" id="IPR038765">
    <property type="entry name" value="Papain-like_cys_pep_sf"/>
</dbReference>
<name>A0A6J5W2G9_PRUAR</name>
<gene>
    <name evidence="6" type="ORF">CURHAP_LOCUS4165</name>
    <name evidence="7" type="ORF">ORAREDHAP_LOCUS4159</name>
</gene>
<dbReference type="SUPFAM" id="SSF54001">
    <property type="entry name" value="Cysteine proteinases"/>
    <property type="match status" value="1"/>
</dbReference>
<keyword evidence="9" id="KW-1185">Reference proteome</keyword>
<proteinExistence type="inferred from homology"/>
<feature type="domain" description="Ubiquitin-like protease family profile" evidence="5">
    <location>
        <begin position="271"/>
        <end position="368"/>
    </location>
</feature>
<evidence type="ECO:0000259" key="5">
    <source>
        <dbReference type="Pfam" id="PF02902"/>
    </source>
</evidence>
<keyword evidence="3" id="KW-0378">Hydrolase</keyword>
<evidence type="ECO:0000256" key="4">
    <source>
        <dbReference type="SAM" id="MobiDB-lite"/>
    </source>
</evidence>
<dbReference type="InterPro" id="IPR003653">
    <property type="entry name" value="Peptidase_C48_C"/>
</dbReference>
<evidence type="ECO:0000313" key="6">
    <source>
        <dbReference type="EMBL" id="CAB4263620.1"/>
    </source>
</evidence>
<dbReference type="EMBL" id="CAEKKB010000001">
    <property type="protein sequence ID" value="CAB4294192.1"/>
    <property type="molecule type" value="Genomic_DNA"/>
</dbReference>
<organism evidence="7 9">
    <name type="scientific">Prunus armeniaca</name>
    <name type="common">Apricot</name>
    <name type="synonym">Armeniaca vulgaris</name>
    <dbReference type="NCBI Taxonomy" id="36596"/>
    <lineage>
        <taxon>Eukaryota</taxon>
        <taxon>Viridiplantae</taxon>
        <taxon>Streptophyta</taxon>
        <taxon>Embryophyta</taxon>
        <taxon>Tracheophyta</taxon>
        <taxon>Spermatophyta</taxon>
        <taxon>Magnoliopsida</taxon>
        <taxon>eudicotyledons</taxon>
        <taxon>Gunneridae</taxon>
        <taxon>Pentapetalae</taxon>
        <taxon>rosids</taxon>
        <taxon>fabids</taxon>
        <taxon>Rosales</taxon>
        <taxon>Rosaceae</taxon>
        <taxon>Amygdaloideae</taxon>
        <taxon>Amygdaleae</taxon>
        <taxon>Prunus</taxon>
    </lineage>
</organism>
<dbReference type="Pfam" id="PF02902">
    <property type="entry name" value="Peptidase_C48"/>
    <property type="match status" value="1"/>
</dbReference>
<dbReference type="GO" id="GO:0006508">
    <property type="term" value="P:proteolysis"/>
    <property type="evidence" value="ECO:0007669"/>
    <property type="project" value="UniProtKB-KW"/>
</dbReference>
<dbReference type="EMBL" id="CAEKDK010000001">
    <property type="protein sequence ID" value="CAB4263620.1"/>
    <property type="molecule type" value="Genomic_DNA"/>
</dbReference>
<reference evidence="7 8" key="2">
    <citation type="submission" date="2020-05" db="EMBL/GenBank/DDBJ databases">
        <authorList>
            <person name="Campoy J."/>
            <person name="Schneeberger K."/>
            <person name="Spophaly S."/>
        </authorList>
    </citation>
    <scope>NUCLEOTIDE SEQUENCE [LARGE SCALE GENOMIC DNA]</scope>
    <source>
        <strain evidence="7">PruArmRojPasFocal</strain>
    </source>
</reference>
<keyword evidence="2" id="KW-0645">Protease</keyword>
<dbReference type="Proteomes" id="UP000507245">
    <property type="component" value="Unassembled WGS sequence"/>
</dbReference>
<sequence length="375" mass="42457">MSQPYWSWGSDFPKCDAPSVVLRVCKDLDELNSVVQQLRNETRWKSRDAGAERNKTKDAGEERNKTEDEDAGEESQKTEDAGEKSDKTEDGGVAESREQCVQNGKEEVQYTPPDINWDDLSVLGSGKRGVEERVRFLALQWICREIPNISEDTIADHLRSVPHDSLLEVAKFCWEWGEEENSHVQLCEEDGTEGSHNFFVRLLTKDGWLDDLVSVMMHNSCATMQKCAALDYKQMKAYVGNEDRQHSKGLLGMVKGEGPKLANSWSSVNCSEIRAYDSKVDLCITQAIQRAVQPVAKMLPRLLKESGYIGEGLLLKIEWPVIRVMDAPQQVGGGDCGMYILKYCKFLTSNVDLANHDVMPFYRLKLTVQFLQGYW</sequence>
<evidence type="ECO:0000256" key="2">
    <source>
        <dbReference type="ARBA" id="ARBA00022670"/>
    </source>
</evidence>
<comment type="similarity">
    <text evidence="1">Belongs to the peptidase C48 family.</text>
</comment>
<reference evidence="9" key="1">
    <citation type="journal article" date="2020" name="Genome Biol.">
        <title>Gamete binning: chromosome-level and haplotype-resolved genome assembly enabled by high-throughput single-cell sequencing of gamete genomes.</title>
        <authorList>
            <person name="Campoy J.A."/>
            <person name="Sun H."/>
            <person name="Goel M."/>
            <person name="Jiao W.-B."/>
            <person name="Folz-Donahue K."/>
            <person name="Wang N."/>
            <person name="Rubio M."/>
            <person name="Liu C."/>
            <person name="Kukat C."/>
            <person name="Ruiz D."/>
            <person name="Huettel B."/>
            <person name="Schneeberger K."/>
        </authorList>
    </citation>
    <scope>NUCLEOTIDE SEQUENCE [LARGE SCALE GENOMIC DNA]</scope>
    <source>
        <strain evidence="9">cv. Rojo Pasion</strain>
    </source>
</reference>
<feature type="compositionally biased region" description="Basic and acidic residues" evidence="4">
    <location>
        <begin position="40"/>
        <end position="66"/>
    </location>
</feature>
<evidence type="ECO:0000313" key="7">
    <source>
        <dbReference type="EMBL" id="CAB4294192.1"/>
    </source>
</evidence>
<dbReference type="GO" id="GO:0008234">
    <property type="term" value="F:cysteine-type peptidase activity"/>
    <property type="evidence" value="ECO:0007669"/>
    <property type="project" value="InterPro"/>
</dbReference>
<evidence type="ECO:0000313" key="8">
    <source>
        <dbReference type="Proteomes" id="UP000507222"/>
    </source>
</evidence>